<evidence type="ECO:0000313" key="7">
    <source>
        <dbReference type="Proteomes" id="UP000219994"/>
    </source>
</evidence>
<evidence type="ECO:0000259" key="4">
    <source>
        <dbReference type="Pfam" id="PF00389"/>
    </source>
</evidence>
<keyword evidence="2 3" id="KW-0560">Oxidoreductase</keyword>
<dbReference type="SUPFAM" id="SSF52283">
    <property type="entry name" value="Formate/glycerate dehydrogenase catalytic domain-like"/>
    <property type="match status" value="1"/>
</dbReference>
<organism evidence="6 7">
    <name type="scientific">Candidatus Lumbricidiphila eiseniae</name>
    <dbReference type="NCBI Taxonomy" id="1969409"/>
    <lineage>
        <taxon>Bacteria</taxon>
        <taxon>Bacillati</taxon>
        <taxon>Actinomycetota</taxon>
        <taxon>Actinomycetes</taxon>
        <taxon>Micrococcales</taxon>
        <taxon>Microbacteriaceae</taxon>
        <taxon>Candidatus Lumbricidiphila</taxon>
    </lineage>
</organism>
<dbReference type="GO" id="GO:0003714">
    <property type="term" value="F:transcription corepressor activity"/>
    <property type="evidence" value="ECO:0007669"/>
    <property type="project" value="InterPro"/>
</dbReference>
<dbReference type="GO" id="GO:0005829">
    <property type="term" value="C:cytosol"/>
    <property type="evidence" value="ECO:0007669"/>
    <property type="project" value="TreeGrafter"/>
</dbReference>
<comment type="caution">
    <text evidence="6">The sequence shown here is derived from an EMBL/GenBank/DDBJ whole genome shotgun (WGS) entry which is preliminary data.</text>
</comment>
<name>A0A2A6FNI3_9MICO</name>
<reference evidence="7" key="1">
    <citation type="submission" date="2017-03" db="EMBL/GenBank/DDBJ databases">
        <authorList>
            <person name="Lund M.B."/>
        </authorList>
    </citation>
    <scope>NUCLEOTIDE SEQUENCE [LARGE SCALE GENOMIC DNA]</scope>
</reference>
<gene>
    <name evidence="6" type="ORF">B5766_11545</name>
</gene>
<feature type="domain" description="D-isomer specific 2-hydroxyacid dehydrogenase NAD-binding" evidence="5">
    <location>
        <begin position="113"/>
        <end position="285"/>
    </location>
</feature>
<dbReference type="SUPFAM" id="SSF51735">
    <property type="entry name" value="NAD(P)-binding Rossmann-fold domains"/>
    <property type="match status" value="1"/>
</dbReference>
<dbReference type="InterPro" id="IPR006139">
    <property type="entry name" value="D-isomer_2_OHA_DH_cat_dom"/>
</dbReference>
<dbReference type="GO" id="GO:0051287">
    <property type="term" value="F:NAD binding"/>
    <property type="evidence" value="ECO:0007669"/>
    <property type="project" value="InterPro"/>
</dbReference>
<dbReference type="PANTHER" id="PTHR10996">
    <property type="entry name" value="2-HYDROXYACID DEHYDROGENASE-RELATED"/>
    <property type="match status" value="1"/>
</dbReference>
<accession>A0A2A6FNI3</accession>
<feature type="domain" description="D-isomer specific 2-hydroxyacid dehydrogenase catalytic" evidence="4">
    <location>
        <begin position="30"/>
        <end position="310"/>
    </location>
</feature>
<dbReference type="Gene3D" id="3.40.50.720">
    <property type="entry name" value="NAD(P)-binding Rossmann-like Domain"/>
    <property type="match status" value="2"/>
</dbReference>
<evidence type="ECO:0008006" key="8">
    <source>
        <dbReference type="Google" id="ProtNLM"/>
    </source>
</evidence>
<evidence type="ECO:0000256" key="3">
    <source>
        <dbReference type="RuleBase" id="RU003719"/>
    </source>
</evidence>
<dbReference type="AlphaFoldDB" id="A0A2A6FNI3"/>
<evidence type="ECO:0000256" key="2">
    <source>
        <dbReference type="ARBA" id="ARBA00023002"/>
    </source>
</evidence>
<dbReference type="GO" id="GO:0016618">
    <property type="term" value="F:hydroxypyruvate reductase [NAD(P)H] activity"/>
    <property type="evidence" value="ECO:0007669"/>
    <property type="project" value="TreeGrafter"/>
</dbReference>
<dbReference type="Pfam" id="PF02826">
    <property type="entry name" value="2-Hacid_dh_C"/>
    <property type="match status" value="1"/>
</dbReference>
<evidence type="ECO:0000313" key="6">
    <source>
        <dbReference type="EMBL" id="PDQ34435.1"/>
    </source>
</evidence>
<evidence type="ECO:0000256" key="1">
    <source>
        <dbReference type="ARBA" id="ARBA00005854"/>
    </source>
</evidence>
<protein>
    <recommendedName>
        <fullName evidence="8">Dehydrogenase</fullName>
    </recommendedName>
</protein>
<dbReference type="InterPro" id="IPR006140">
    <property type="entry name" value="D-isomer_DH_NAD-bd"/>
</dbReference>
<comment type="similarity">
    <text evidence="1 3">Belongs to the D-isomer specific 2-hydroxyacid dehydrogenase family.</text>
</comment>
<dbReference type="InterPro" id="IPR050223">
    <property type="entry name" value="D-isomer_2-hydroxyacid_DH"/>
</dbReference>
<dbReference type="PANTHER" id="PTHR10996:SF283">
    <property type="entry name" value="GLYOXYLATE_HYDROXYPYRUVATE REDUCTASE B"/>
    <property type="match status" value="1"/>
</dbReference>
<sequence>MMQPTVLLTDSDLGDRDVERAWLVDALDARVIVADCKSEADVMEQVQSARPHAIVTQWAPVTKSVIAAATECTIISRIGIGVDMIDVEAAAVAGIEVKNVPHYCTEEVAAHTVALALALWRRLPQLDTELREGRWHAAAHAPHIGRLSKATVGLIGCGRIGSLVARAFQALGSKVIVVDPAVATPNLEHVTLSDLAQRADIICLHAPLLESTRHTINRDLLNSMTRAPVLINTSRGGLVDVPAAVEAVIDGRLRGLGLDVFEEEPLPADHPVLGAPNTLITAHAAWCSQDALPDLRRGAIENVIEALRTRDQCAQYRTAVSAPDETLCTRDQRKETA</sequence>
<dbReference type="GO" id="GO:0030267">
    <property type="term" value="F:glyoxylate reductase (NADPH) activity"/>
    <property type="evidence" value="ECO:0007669"/>
    <property type="project" value="TreeGrafter"/>
</dbReference>
<dbReference type="Pfam" id="PF00389">
    <property type="entry name" value="2-Hacid_dh"/>
    <property type="match status" value="1"/>
</dbReference>
<dbReference type="InterPro" id="IPR036291">
    <property type="entry name" value="NAD(P)-bd_dom_sf"/>
</dbReference>
<dbReference type="EMBL" id="NAEP01000053">
    <property type="protein sequence ID" value="PDQ34435.1"/>
    <property type="molecule type" value="Genomic_DNA"/>
</dbReference>
<dbReference type="Proteomes" id="UP000219994">
    <property type="component" value="Unassembled WGS sequence"/>
</dbReference>
<proteinExistence type="inferred from homology"/>
<dbReference type="CDD" id="cd05299">
    <property type="entry name" value="CtBP_dh"/>
    <property type="match status" value="1"/>
</dbReference>
<dbReference type="InterPro" id="IPR043322">
    <property type="entry name" value="CtBP"/>
</dbReference>
<evidence type="ECO:0000259" key="5">
    <source>
        <dbReference type="Pfam" id="PF02826"/>
    </source>
</evidence>